<evidence type="ECO:0000256" key="1">
    <source>
        <dbReference type="ARBA" id="ARBA00022555"/>
    </source>
</evidence>
<keyword evidence="1 5" id="KW-0820">tRNA-binding</keyword>
<feature type="domain" description="NFACT RNA-binding" evidence="6">
    <location>
        <begin position="450"/>
        <end position="534"/>
    </location>
</feature>
<reference evidence="7" key="1">
    <citation type="submission" date="2020-10" db="EMBL/GenBank/DDBJ databases">
        <authorList>
            <person name="Gilroy R."/>
        </authorList>
    </citation>
    <scope>NUCLEOTIDE SEQUENCE</scope>
    <source>
        <strain evidence="7">ChiHjej12B11-7776</strain>
    </source>
</reference>
<dbReference type="Proteomes" id="UP000886852">
    <property type="component" value="Unassembled WGS sequence"/>
</dbReference>
<accession>A0A9D1SPF9</accession>
<evidence type="ECO:0000256" key="5">
    <source>
        <dbReference type="HAMAP-Rule" id="MF_00844"/>
    </source>
</evidence>
<dbReference type="PANTHER" id="PTHR15239">
    <property type="entry name" value="NUCLEAR EXPORT MEDIATOR FACTOR NEMF"/>
    <property type="match status" value="1"/>
</dbReference>
<evidence type="ECO:0000256" key="2">
    <source>
        <dbReference type="ARBA" id="ARBA00022730"/>
    </source>
</evidence>
<sequence>MAYDALSLSVLCRELSEKLTGGKITKIYQPERDEIILFVFNRQTYKVVISANAGVNRIHLTQMPTDNPKTAPAFCMLLRKHLTNAAIEQITQMPYERVLDFTLSGSDELGYRQSLHLIFELTGKTSNIILTDGEYIVYDSIKHLPQDIGTSRIIMTGAKYKFFLPQNKIPPFDAARVKLFLQNNAQPLSKALAENLLGVSQATVNEVLFGIDENDFTEKNLQRVLQRLESYRANLQNPRPNVVLNRGMPTDVCPFDYLSKRGEKKFFETLNEAHDYYYFTADKIQRFNDKAKSVNTVIKNAVSRTQKKLAIQRQTVLEAEKRETYRQYGDLILANLWQKPVGNKLICDDYYNGGRAEIPLDETLSLQQNAQAYYKKYRKLKSAAEHNARLVEENEKLLQYLLTVKQNMAYCSEAEDVQQIRSELEGAGLIKQSRTKVKEPPVKPLRYNVHGFDVYVGKNNVQNNFVTFRLASANDLWLHTQKIHSSHVVISAEGDVPDKVILGAAEICAYFSQAAEGSKIPVDYTLRKNVKKPPHAPLGFVVYTDFKTVIVNPDRHTEWLV</sequence>
<dbReference type="InterPro" id="IPR008532">
    <property type="entry name" value="NFACT_RNA-bd"/>
</dbReference>
<comment type="similarity">
    <text evidence="5">Belongs to the NEMF family.</text>
</comment>
<evidence type="ECO:0000256" key="4">
    <source>
        <dbReference type="ARBA" id="ARBA00022917"/>
    </source>
</evidence>
<dbReference type="InterPro" id="IPR051608">
    <property type="entry name" value="RQC_Subunit_NEMF"/>
</dbReference>
<dbReference type="AlphaFoldDB" id="A0A9D1SPF9"/>
<evidence type="ECO:0000313" key="7">
    <source>
        <dbReference type="EMBL" id="HIU90550.1"/>
    </source>
</evidence>
<comment type="function">
    <text evidence="5">Key component of the ribosome quality control system (RQC), a ribosome-associated complex that mediates the extraction of incompletely synthesized nascent chains from stalled ribosomes and their subsequent degradation. RqcH recruits Ala-charged tRNA, and with RqcP directs the elongation of stalled nascent chains on 50S ribosomal subunits, leading to non-templated C-terminal alanine extensions (Ala tail). The Ala tail promotes nascent chain degradation. May add between 1 and at least 8 Ala residues. Binds to stalled 50S ribosomal subunits.</text>
</comment>
<dbReference type="PANTHER" id="PTHR15239:SF6">
    <property type="entry name" value="RIBOSOME QUALITY CONTROL COMPLEX SUBUNIT NEMF"/>
    <property type="match status" value="1"/>
</dbReference>
<dbReference type="GO" id="GO:1990112">
    <property type="term" value="C:RQC complex"/>
    <property type="evidence" value="ECO:0007669"/>
    <property type="project" value="TreeGrafter"/>
</dbReference>
<dbReference type="Pfam" id="PF05670">
    <property type="entry name" value="NFACT-R_1"/>
    <property type="match status" value="1"/>
</dbReference>
<dbReference type="GO" id="GO:0000049">
    <property type="term" value="F:tRNA binding"/>
    <property type="evidence" value="ECO:0007669"/>
    <property type="project" value="UniProtKB-UniRule"/>
</dbReference>
<reference evidence="7" key="2">
    <citation type="journal article" date="2021" name="PeerJ">
        <title>Extensive microbial diversity within the chicken gut microbiome revealed by metagenomics and culture.</title>
        <authorList>
            <person name="Gilroy R."/>
            <person name="Ravi A."/>
            <person name="Getino M."/>
            <person name="Pursley I."/>
            <person name="Horton D.L."/>
            <person name="Alikhan N.F."/>
            <person name="Baker D."/>
            <person name="Gharbi K."/>
            <person name="Hall N."/>
            <person name="Watson M."/>
            <person name="Adriaenssens E.M."/>
            <person name="Foster-Nyarko E."/>
            <person name="Jarju S."/>
            <person name="Secka A."/>
            <person name="Antonio M."/>
            <person name="Oren A."/>
            <person name="Chaudhuri R.R."/>
            <person name="La Ragione R."/>
            <person name="Hildebrand F."/>
            <person name="Pallen M.J."/>
        </authorList>
    </citation>
    <scope>NUCLEOTIDE SEQUENCE</scope>
    <source>
        <strain evidence="7">ChiHjej12B11-7776</strain>
    </source>
</reference>
<gene>
    <name evidence="5" type="primary">rqcH</name>
    <name evidence="7" type="ORF">IAC72_00850</name>
</gene>
<comment type="caution">
    <text evidence="7">The sequence shown here is derived from an EMBL/GenBank/DDBJ whole genome shotgun (WGS) entry which is preliminary data.</text>
</comment>
<keyword evidence="3 5" id="KW-0694">RNA-binding</keyword>
<keyword evidence="2 5" id="KW-0699">rRNA-binding</keyword>
<keyword evidence="4 5" id="KW-0648">Protein biosynthesis</keyword>
<organism evidence="7 8">
    <name type="scientific">Candidatus Fimimonas merdipullorum</name>
    <dbReference type="NCBI Taxonomy" id="2840822"/>
    <lineage>
        <taxon>Bacteria</taxon>
        <taxon>Pseudomonadati</taxon>
        <taxon>Myxococcota</taxon>
        <taxon>Myxococcia</taxon>
        <taxon>Myxococcales</taxon>
        <taxon>Cystobacterineae</taxon>
        <taxon>Myxococcaceae</taxon>
        <taxon>Myxococcaceae incertae sedis</taxon>
        <taxon>Candidatus Fimimonas</taxon>
    </lineage>
</organism>
<dbReference type="HAMAP" id="MF_00844_B">
    <property type="entry name" value="RqcH_B"/>
    <property type="match status" value="1"/>
</dbReference>
<dbReference type="GO" id="GO:0019843">
    <property type="term" value="F:rRNA binding"/>
    <property type="evidence" value="ECO:0007669"/>
    <property type="project" value="UniProtKB-UniRule"/>
</dbReference>
<evidence type="ECO:0000313" key="8">
    <source>
        <dbReference type="Proteomes" id="UP000886852"/>
    </source>
</evidence>
<dbReference type="GO" id="GO:0043023">
    <property type="term" value="F:ribosomal large subunit binding"/>
    <property type="evidence" value="ECO:0007669"/>
    <property type="project" value="UniProtKB-UniRule"/>
</dbReference>
<dbReference type="Gene3D" id="2.30.310.10">
    <property type="entry name" value="ibrinogen binding protein from staphylococcus aureus domain"/>
    <property type="match status" value="1"/>
</dbReference>
<proteinExistence type="inferred from homology"/>
<evidence type="ECO:0000256" key="3">
    <source>
        <dbReference type="ARBA" id="ARBA00022884"/>
    </source>
</evidence>
<dbReference type="InterPro" id="IPR043682">
    <property type="entry name" value="RqcH_bacterial"/>
</dbReference>
<comment type="subunit">
    <text evidence="5">Associates with stalled 50S ribosomal subunits. Binds to RqcP.</text>
</comment>
<evidence type="ECO:0000259" key="6">
    <source>
        <dbReference type="Pfam" id="PF05670"/>
    </source>
</evidence>
<name>A0A9D1SPF9_9BACT</name>
<dbReference type="GO" id="GO:0072344">
    <property type="term" value="P:rescue of stalled ribosome"/>
    <property type="evidence" value="ECO:0007669"/>
    <property type="project" value="UniProtKB-UniRule"/>
</dbReference>
<dbReference type="Pfam" id="PF05833">
    <property type="entry name" value="NFACT_N"/>
    <property type="match status" value="1"/>
</dbReference>
<protein>
    <recommendedName>
        <fullName evidence="5">Rqc2 homolog RqcH</fullName>
        <shortName evidence="5">RqcH</shortName>
    </recommendedName>
</protein>
<dbReference type="EMBL" id="DVOC01000017">
    <property type="protein sequence ID" value="HIU90550.1"/>
    <property type="molecule type" value="Genomic_DNA"/>
</dbReference>